<reference evidence="2" key="1">
    <citation type="submission" date="2014-09" db="EMBL/GenBank/DDBJ databases">
        <authorList>
            <person name="Magalhaes I.L.F."/>
            <person name="Oliveira U."/>
            <person name="Santos F.R."/>
            <person name="Vidigal T.H.D.A."/>
            <person name="Brescovit A.D."/>
            <person name="Santos A.J."/>
        </authorList>
    </citation>
    <scope>NUCLEOTIDE SEQUENCE</scope>
    <source>
        <tissue evidence="2">Shoot tissue taken approximately 20 cm above the soil surface</tissue>
    </source>
</reference>
<organism evidence="2">
    <name type="scientific">Arundo donax</name>
    <name type="common">Giant reed</name>
    <name type="synonym">Donax arundinaceus</name>
    <dbReference type="NCBI Taxonomy" id="35708"/>
    <lineage>
        <taxon>Eukaryota</taxon>
        <taxon>Viridiplantae</taxon>
        <taxon>Streptophyta</taxon>
        <taxon>Embryophyta</taxon>
        <taxon>Tracheophyta</taxon>
        <taxon>Spermatophyta</taxon>
        <taxon>Magnoliopsida</taxon>
        <taxon>Liliopsida</taxon>
        <taxon>Poales</taxon>
        <taxon>Poaceae</taxon>
        <taxon>PACMAD clade</taxon>
        <taxon>Arundinoideae</taxon>
        <taxon>Arundineae</taxon>
        <taxon>Arundo</taxon>
    </lineage>
</organism>
<protein>
    <submittedName>
        <fullName evidence="2">Uncharacterized protein</fullName>
    </submittedName>
</protein>
<name>A0A0A9DMD8_ARUDO</name>
<evidence type="ECO:0000256" key="1">
    <source>
        <dbReference type="SAM" id="MobiDB-lite"/>
    </source>
</evidence>
<feature type="region of interest" description="Disordered" evidence="1">
    <location>
        <begin position="110"/>
        <end position="190"/>
    </location>
</feature>
<feature type="compositionally biased region" description="Basic and acidic residues" evidence="1">
    <location>
        <begin position="141"/>
        <end position="167"/>
    </location>
</feature>
<feature type="compositionally biased region" description="Low complexity" evidence="1">
    <location>
        <begin position="115"/>
        <end position="137"/>
    </location>
</feature>
<dbReference type="EMBL" id="GBRH01210047">
    <property type="protein sequence ID" value="JAD87848.1"/>
    <property type="molecule type" value="Transcribed_RNA"/>
</dbReference>
<evidence type="ECO:0000313" key="2">
    <source>
        <dbReference type="EMBL" id="JAD87848.1"/>
    </source>
</evidence>
<proteinExistence type="predicted"/>
<reference evidence="2" key="2">
    <citation type="journal article" date="2015" name="Data Brief">
        <title>Shoot transcriptome of the giant reed, Arundo donax.</title>
        <authorList>
            <person name="Barrero R.A."/>
            <person name="Guerrero F.D."/>
            <person name="Moolhuijzen P."/>
            <person name="Goolsby J.A."/>
            <person name="Tidwell J."/>
            <person name="Bellgard S.E."/>
            <person name="Bellgard M.I."/>
        </authorList>
    </citation>
    <scope>NUCLEOTIDE SEQUENCE</scope>
    <source>
        <tissue evidence="2">Shoot tissue taken approximately 20 cm above the soil surface</tissue>
    </source>
</reference>
<accession>A0A0A9DMD8</accession>
<feature type="region of interest" description="Disordered" evidence="1">
    <location>
        <begin position="53"/>
        <end position="74"/>
    </location>
</feature>
<sequence length="232" mass="25339">MRSVPFQQYKTLKALRFFHFNYITDPTQPLHMNNCKKLLNSQAIRNEDKQETLAGDTFAPPGHSKASTMRPTSASMSRRCASRCRSAISIRILCVSLAASILLSSARRNPSPIALSAPTTSLTPSSSPESSRLLFLGGEAGGERGETAGDGDGGRDADGDWFWDRTSGEGPSRRSLSSRSGQGRRRLDRRRRRSFSTLWRHCLAVLVGAAAATAAQSAEVRCSRPTARRRAV</sequence>
<dbReference type="AlphaFoldDB" id="A0A0A9DMD8"/>
<feature type="compositionally biased region" description="Low complexity" evidence="1">
    <location>
        <begin position="168"/>
        <end position="181"/>
    </location>
</feature>